<evidence type="ECO:0000313" key="1">
    <source>
        <dbReference type="EMBL" id="POW00717.1"/>
    </source>
</evidence>
<organism evidence="1 2">
    <name type="scientific">Puccinia striiformis</name>
    <dbReference type="NCBI Taxonomy" id="27350"/>
    <lineage>
        <taxon>Eukaryota</taxon>
        <taxon>Fungi</taxon>
        <taxon>Dikarya</taxon>
        <taxon>Basidiomycota</taxon>
        <taxon>Pucciniomycotina</taxon>
        <taxon>Pucciniomycetes</taxon>
        <taxon>Pucciniales</taxon>
        <taxon>Pucciniaceae</taxon>
        <taxon>Puccinia</taxon>
    </lineage>
</organism>
<dbReference type="Proteomes" id="UP000238274">
    <property type="component" value="Unassembled WGS sequence"/>
</dbReference>
<accession>A0A2S4UTV5</accession>
<dbReference type="OrthoDB" id="10268215at2759"/>
<keyword evidence="2" id="KW-1185">Reference proteome</keyword>
<evidence type="ECO:0000313" key="2">
    <source>
        <dbReference type="Proteomes" id="UP000238274"/>
    </source>
</evidence>
<name>A0A2S4UTV5_9BASI</name>
<reference evidence="2" key="3">
    <citation type="journal article" date="2018" name="Mol. Plant Microbe Interact.">
        <title>Genome sequence resources for the wheat stripe rust pathogen (Puccinia striiformis f. sp. tritici) and the barley stripe rust pathogen (Puccinia striiformis f. sp. hordei).</title>
        <authorList>
            <person name="Xia C."/>
            <person name="Wang M."/>
            <person name="Yin C."/>
            <person name="Cornejo O.E."/>
            <person name="Hulbert S.H."/>
            <person name="Chen X."/>
        </authorList>
    </citation>
    <scope>NUCLEOTIDE SEQUENCE [LARGE SCALE GENOMIC DNA]</scope>
    <source>
        <strain evidence="2">93TX-2</strain>
    </source>
</reference>
<dbReference type="VEuPathDB" id="FungiDB:PSTT_07836"/>
<sequence>MHFSNLLPIFITLLIHDKLVQAWGCKGSPGMEKFPWSACLKVAPGGQKADLIDAPWRSEKDGYDCSLDKTRHYMPTCCSNHEEDMPQLLSPDTLKIDCRHSNGAEFEWPPQTQG</sequence>
<protein>
    <submittedName>
        <fullName evidence="1">Uncharacterized protein</fullName>
    </submittedName>
</protein>
<reference evidence="2" key="2">
    <citation type="journal article" date="2018" name="BMC Genomics">
        <title>Genomic insights into host adaptation between the wheat stripe rust pathogen (Puccinia striiformis f. sp. tritici) and the barley stripe rust pathogen (Puccinia striiformis f. sp. hordei).</title>
        <authorList>
            <person name="Xia C."/>
            <person name="Wang M."/>
            <person name="Yin C."/>
            <person name="Cornejo O.E."/>
            <person name="Hulbert S.H."/>
            <person name="Chen X."/>
        </authorList>
    </citation>
    <scope>NUCLEOTIDE SEQUENCE [LARGE SCALE GENOMIC DNA]</scope>
    <source>
        <strain evidence="2">93TX-2</strain>
    </source>
</reference>
<gene>
    <name evidence="1" type="ORF">PSHT_12875</name>
</gene>
<proteinExistence type="predicted"/>
<dbReference type="VEuPathDB" id="FungiDB:PSHT_12875"/>
<reference evidence="1 2" key="1">
    <citation type="submission" date="2017-12" db="EMBL/GenBank/DDBJ databases">
        <title>Gene loss provides genomic basis for host adaptation in cereal stripe rust fungi.</title>
        <authorList>
            <person name="Xia C."/>
        </authorList>
    </citation>
    <scope>NUCLEOTIDE SEQUENCE [LARGE SCALE GENOMIC DNA]</scope>
    <source>
        <strain evidence="1 2">93TX-2</strain>
    </source>
</reference>
<dbReference type="EMBL" id="PKSM01000245">
    <property type="protein sequence ID" value="POW00717.1"/>
    <property type="molecule type" value="Genomic_DNA"/>
</dbReference>
<comment type="caution">
    <text evidence="1">The sequence shown here is derived from an EMBL/GenBank/DDBJ whole genome shotgun (WGS) entry which is preliminary data.</text>
</comment>